<dbReference type="Gene3D" id="3.30.40.10">
    <property type="entry name" value="Zinc/RING finger domain, C3HC4 (zinc finger)"/>
    <property type="match status" value="1"/>
</dbReference>
<dbReference type="GO" id="GO:0051246">
    <property type="term" value="P:regulation of protein metabolic process"/>
    <property type="evidence" value="ECO:0007669"/>
    <property type="project" value="UniProtKB-ARBA"/>
</dbReference>
<reference evidence="7" key="3">
    <citation type="submission" date="2019-06" db="EMBL/GenBank/DDBJ databases">
        <authorList>
            <person name="Poynton C."/>
            <person name="Hasenbein S."/>
            <person name="Benoit J.B."/>
            <person name="Sepulveda M.S."/>
            <person name="Poelchau M.F."/>
            <person name="Murali S.C."/>
            <person name="Chen S."/>
            <person name="Glastad K.M."/>
            <person name="Werren J.H."/>
            <person name="Vineis J.H."/>
            <person name="Bowen J.L."/>
            <person name="Friedrich M."/>
            <person name="Jones J."/>
            <person name="Robertson H.M."/>
            <person name="Feyereisen R."/>
            <person name="Mechler-Hickson A."/>
            <person name="Mathers N."/>
            <person name="Lee C.E."/>
            <person name="Colbourne J.K."/>
            <person name="Biales A."/>
            <person name="Johnston J.S."/>
            <person name="Wellborn G.A."/>
            <person name="Rosendale A.J."/>
            <person name="Cridge A.G."/>
            <person name="Munoz-Torres M.C."/>
            <person name="Bain P.A."/>
            <person name="Manny A.R."/>
            <person name="Major K.M."/>
            <person name="Lambert F.N."/>
            <person name="Vulpe C.D."/>
            <person name="Tuck P."/>
            <person name="Blalock B.J."/>
            <person name="Lin Y.-Y."/>
            <person name="Smith M.E."/>
            <person name="Ochoa-Acuna H."/>
            <person name="Chen M.-J.M."/>
            <person name="Childers C.P."/>
            <person name="Qu J."/>
            <person name="Dugan S."/>
            <person name="Lee S.L."/>
            <person name="Chao H."/>
            <person name="Dinh H."/>
            <person name="Han Y."/>
            <person name="Doddapaneni H."/>
            <person name="Worley K.C."/>
            <person name="Muzny D.M."/>
            <person name="Gibbs R.A."/>
            <person name="Richards S."/>
        </authorList>
    </citation>
    <scope>NUCLEOTIDE SEQUENCE</scope>
    <source>
        <strain evidence="7">HAZT.00-mixed</strain>
        <tissue evidence="7">Whole organism</tissue>
    </source>
</reference>
<feature type="region of interest" description="Disordered" evidence="4">
    <location>
        <begin position="266"/>
        <end position="393"/>
    </location>
</feature>
<dbReference type="GO" id="GO:0008270">
    <property type="term" value="F:zinc ion binding"/>
    <property type="evidence" value="ECO:0007669"/>
    <property type="project" value="UniProtKB-KW"/>
</dbReference>
<dbReference type="InterPro" id="IPR039133">
    <property type="entry name" value="RNF25"/>
</dbReference>
<dbReference type="SUPFAM" id="SSF57850">
    <property type="entry name" value="RING/U-box"/>
    <property type="match status" value="1"/>
</dbReference>
<dbReference type="InterPro" id="IPR013083">
    <property type="entry name" value="Znf_RING/FYVE/PHD"/>
</dbReference>
<evidence type="ECO:0000256" key="1">
    <source>
        <dbReference type="ARBA" id="ARBA00022771"/>
    </source>
</evidence>
<evidence type="ECO:0000313" key="7">
    <source>
        <dbReference type="EMBL" id="KAA0194841.1"/>
    </source>
</evidence>
<gene>
    <name evidence="7" type="ORF">HAZT_HAZT005199</name>
</gene>
<dbReference type="GO" id="GO:0009893">
    <property type="term" value="P:positive regulation of metabolic process"/>
    <property type="evidence" value="ECO:0007669"/>
    <property type="project" value="UniProtKB-ARBA"/>
</dbReference>
<feature type="compositionally biased region" description="Basic and acidic residues" evidence="4">
    <location>
        <begin position="294"/>
        <end position="316"/>
    </location>
</feature>
<evidence type="ECO:0000256" key="3">
    <source>
        <dbReference type="PROSITE-ProRule" id="PRU00175"/>
    </source>
</evidence>
<dbReference type="PANTHER" id="PTHR13198:SF4">
    <property type="entry name" value="E3 UBIQUITIN-PROTEIN LIGASE RNF25"/>
    <property type="match status" value="1"/>
</dbReference>
<name>A0A6A0H251_HYAAZ</name>
<evidence type="ECO:0000259" key="5">
    <source>
        <dbReference type="PROSITE" id="PS50089"/>
    </source>
</evidence>
<evidence type="ECO:0000256" key="2">
    <source>
        <dbReference type="ARBA" id="ARBA00022833"/>
    </source>
</evidence>
<feature type="compositionally biased region" description="Polar residues" evidence="4">
    <location>
        <begin position="332"/>
        <end position="353"/>
    </location>
</feature>
<dbReference type="InterPro" id="IPR016135">
    <property type="entry name" value="UBQ-conjugating_enzyme/RWD"/>
</dbReference>
<dbReference type="CDD" id="cd16470">
    <property type="entry name" value="RING-H2_RNF25"/>
    <property type="match status" value="1"/>
</dbReference>
<comment type="caution">
    <text evidence="7">The sequence shown here is derived from an EMBL/GenBank/DDBJ whole genome shotgun (WGS) entry which is preliminary data.</text>
</comment>
<accession>A0A6A0H251</accession>
<dbReference type="SUPFAM" id="SSF54495">
    <property type="entry name" value="UBC-like"/>
    <property type="match status" value="1"/>
</dbReference>
<dbReference type="CDD" id="cd23818">
    <property type="entry name" value="RWD_RNF25"/>
    <property type="match status" value="1"/>
</dbReference>
<evidence type="ECO:0000256" key="4">
    <source>
        <dbReference type="SAM" id="MobiDB-lite"/>
    </source>
</evidence>
<dbReference type="OrthoDB" id="432311at2759"/>
<dbReference type="PANTHER" id="PTHR13198">
    <property type="entry name" value="RING FINGER PROTEIN 25"/>
    <property type="match status" value="1"/>
</dbReference>
<dbReference type="GO" id="GO:0016567">
    <property type="term" value="P:protein ubiquitination"/>
    <property type="evidence" value="ECO:0007669"/>
    <property type="project" value="TreeGrafter"/>
</dbReference>
<feature type="compositionally biased region" description="Basic and acidic residues" evidence="4">
    <location>
        <begin position="366"/>
        <end position="380"/>
    </location>
</feature>
<dbReference type="InterPro" id="IPR001841">
    <property type="entry name" value="Znf_RING"/>
</dbReference>
<dbReference type="FunFam" id="3.30.40.10:FF:000215">
    <property type="entry name" value="E3 ubiquitin-protein ligase RNF25"/>
    <property type="match status" value="1"/>
</dbReference>
<dbReference type="Gene3D" id="3.10.110.10">
    <property type="entry name" value="Ubiquitin Conjugating Enzyme"/>
    <property type="match status" value="1"/>
</dbReference>
<keyword evidence="2" id="KW-0862">Zinc</keyword>
<dbReference type="Pfam" id="PF05773">
    <property type="entry name" value="RWD"/>
    <property type="match status" value="1"/>
</dbReference>
<keyword evidence="1 3" id="KW-0479">Metal-binding</keyword>
<evidence type="ECO:0008006" key="8">
    <source>
        <dbReference type="Google" id="ProtNLM"/>
    </source>
</evidence>
<feature type="domain" description="RWD" evidence="6">
    <location>
        <begin position="10"/>
        <end position="119"/>
    </location>
</feature>
<dbReference type="PROSITE" id="PS50089">
    <property type="entry name" value="ZF_RING_2"/>
    <property type="match status" value="1"/>
</dbReference>
<dbReference type="PROSITE" id="PS50908">
    <property type="entry name" value="RWD"/>
    <property type="match status" value="1"/>
</dbReference>
<reference evidence="7" key="1">
    <citation type="submission" date="2014-08" db="EMBL/GenBank/DDBJ databases">
        <authorList>
            <person name="Murali S."/>
            <person name="Richards S."/>
            <person name="Bandaranaike D."/>
            <person name="Bellair M."/>
            <person name="Blankenburg K."/>
            <person name="Chao H."/>
            <person name="Dinh H."/>
            <person name="Doddapaneni H."/>
            <person name="Dugan-Rocha S."/>
            <person name="Elkadiri S."/>
            <person name="Gnanaolivu R."/>
            <person name="Hughes D."/>
            <person name="Lee S."/>
            <person name="Li M."/>
            <person name="Ming W."/>
            <person name="Munidasa M."/>
            <person name="Muniz J."/>
            <person name="Nguyen L."/>
            <person name="Osuji N."/>
            <person name="Pu L.-L."/>
            <person name="Puazo M."/>
            <person name="Skinner E."/>
            <person name="Qu C."/>
            <person name="Quiroz J."/>
            <person name="Raj R."/>
            <person name="Weissenberger G."/>
            <person name="Xin Y."/>
            <person name="Zou X."/>
            <person name="Han Y."/>
            <person name="Worley K."/>
            <person name="Muzny D."/>
            <person name="Gibbs R."/>
        </authorList>
    </citation>
    <scope>NUCLEOTIDE SEQUENCE</scope>
    <source>
        <strain evidence="7">HAZT.00-mixed</strain>
        <tissue evidence="7">Whole organism</tissue>
    </source>
</reference>
<dbReference type="GO" id="GO:0061630">
    <property type="term" value="F:ubiquitin protein ligase activity"/>
    <property type="evidence" value="ECO:0007669"/>
    <property type="project" value="InterPro"/>
</dbReference>
<dbReference type="FunFam" id="3.10.110.10:FF:000050">
    <property type="entry name" value="eIF-2-alpha kinase GCN2"/>
    <property type="match status" value="1"/>
</dbReference>
<dbReference type="GO" id="GO:0005634">
    <property type="term" value="C:nucleus"/>
    <property type="evidence" value="ECO:0007669"/>
    <property type="project" value="TreeGrafter"/>
</dbReference>
<dbReference type="EMBL" id="JQDR03010021">
    <property type="protein sequence ID" value="KAA0194841.1"/>
    <property type="molecule type" value="Genomic_DNA"/>
</dbReference>
<dbReference type="Proteomes" id="UP000711488">
    <property type="component" value="Unassembled WGS sequence"/>
</dbReference>
<feature type="domain" description="RING-type" evidence="5">
    <location>
        <begin position="126"/>
        <end position="190"/>
    </location>
</feature>
<organism evidence="7">
    <name type="scientific">Hyalella azteca</name>
    <name type="common">Amphipod</name>
    <dbReference type="NCBI Taxonomy" id="294128"/>
    <lineage>
        <taxon>Eukaryota</taxon>
        <taxon>Metazoa</taxon>
        <taxon>Ecdysozoa</taxon>
        <taxon>Arthropoda</taxon>
        <taxon>Crustacea</taxon>
        <taxon>Multicrustacea</taxon>
        <taxon>Malacostraca</taxon>
        <taxon>Eumalacostraca</taxon>
        <taxon>Peracarida</taxon>
        <taxon>Amphipoda</taxon>
        <taxon>Senticaudata</taxon>
        <taxon>Talitrida</taxon>
        <taxon>Talitroidea</taxon>
        <taxon>Hyalellidae</taxon>
        <taxon>Hyalella</taxon>
    </lineage>
</organism>
<dbReference type="AlphaFoldDB" id="A0A6A0H251"/>
<keyword evidence="1 3" id="KW-0863">Zinc-finger</keyword>
<protein>
    <recommendedName>
        <fullName evidence="8">RWD domain-containing protein</fullName>
    </recommendedName>
</protein>
<reference evidence="7" key="2">
    <citation type="journal article" date="2018" name="Environ. Sci. Technol.">
        <title>The Toxicogenome of Hyalella azteca: A Model for Sediment Ecotoxicology and Evolutionary Toxicology.</title>
        <authorList>
            <person name="Poynton H.C."/>
            <person name="Hasenbein S."/>
            <person name="Benoit J.B."/>
            <person name="Sepulveda M.S."/>
            <person name="Poelchau M.F."/>
            <person name="Hughes D.S.T."/>
            <person name="Murali S.C."/>
            <person name="Chen S."/>
            <person name="Glastad K.M."/>
            <person name="Goodisman M.A.D."/>
            <person name="Werren J.H."/>
            <person name="Vineis J.H."/>
            <person name="Bowen J.L."/>
            <person name="Friedrich M."/>
            <person name="Jones J."/>
            <person name="Robertson H.M."/>
            <person name="Feyereisen R."/>
            <person name="Mechler-Hickson A."/>
            <person name="Mathers N."/>
            <person name="Lee C.E."/>
            <person name="Colbourne J.K."/>
            <person name="Biales A."/>
            <person name="Johnston J.S."/>
            <person name="Wellborn G.A."/>
            <person name="Rosendale A.J."/>
            <person name="Cridge A.G."/>
            <person name="Munoz-Torres M.C."/>
            <person name="Bain P.A."/>
            <person name="Manny A.R."/>
            <person name="Major K.M."/>
            <person name="Lambert F.N."/>
            <person name="Vulpe C.D."/>
            <person name="Tuck P."/>
            <person name="Blalock B.J."/>
            <person name="Lin Y.Y."/>
            <person name="Smith M.E."/>
            <person name="Ochoa-Acuna H."/>
            <person name="Chen M.M."/>
            <person name="Childers C.P."/>
            <person name="Qu J."/>
            <person name="Dugan S."/>
            <person name="Lee S.L."/>
            <person name="Chao H."/>
            <person name="Dinh H."/>
            <person name="Han Y."/>
            <person name="Doddapaneni H."/>
            <person name="Worley K.C."/>
            <person name="Muzny D.M."/>
            <person name="Gibbs R.A."/>
            <person name="Richards S."/>
        </authorList>
    </citation>
    <scope>NUCLEOTIDE SEQUENCE</scope>
    <source>
        <strain evidence="7">HAZT.00-mixed</strain>
        <tissue evidence="7">Whole organism</tissue>
    </source>
</reference>
<feature type="compositionally biased region" description="Polar residues" evidence="4">
    <location>
        <begin position="266"/>
        <end position="277"/>
    </location>
</feature>
<dbReference type="GO" id="GO:0033554">
    <property type="term" value="P:cellular response to stress"/>
    <property type="evidence" value="ECO:0007669"/>
    <property type="project" value="UniProtKB-ARBA"/>
</dbReference>
<dbReference type="GO" id="GO:0010468">
    <property type="term" value="P:regulation of gene expression"/>
    <property type="evidence" value="ECO:0007669"/>
    <property type="project" value="UniProtKB-ARBA"/>
</dbReference>
<proteinExistence type="predicted"/>
<sequence>MPVLFSRVTEEVVALEATLMEDVTVHRSDDGHITGVEICVVPATAQQVSQQHVRCTLEATFPPRYPAVQPKVIIRNPRGIDENVLLKVEREMMAKCQELEGSPVIYELVELIRENLTENNTPSCPCTICLYHFHPSDHFTKTQCFHYFHKHCMGRYIKNCELTYAASVAEQQLAPWQAQPQLQLICPVCREPITLEESAESLMSMPGPVEEEGEELWSPDAPEVQALQQSMAKLFLQQQQRGGIIDLEQEKNKYFVSLIAVSSTQGYHARGSQNNSDAGCGRRNTDVGSTRYSRPWEEQHDQSSYSRRKDDDELNRRHGPRMFRGGYGVPQSGYTYNSRYTHSNHQHGSNGSGQHFYARGCGRNRGRTERPSGRQLHADAEANDCSSASSSQS</sequence>
<dbReference type="SMART" id="SM00591">
    <property type="entry name" value="RWD"/>
    <property type="match status" value="1"/>
</dbReference>
<evidence type="ECO:0000259" key="6">
    <source>
        <dbReference type="PROSITE" id="PS50908"/>
    </source>
</evidence>
<dbReference type="InterPro" id="IPR006575">
    <property type="entry name" value="RWD_dom"/>
</dbReference>